<name>A0ABW8L2G9_9GAMM</name>
<evidence type="ECO:0000313" key="2">
    <source>
        <dbReference type="EMBL" id="MFK3866238.1"/>
    </source>
</evidence>
<keyword evidence="1" id="KW-1133">Transmembrane helix</keyword>
<proteinExistence type="predicted"/>
<keyword evidence="1" id="KW-0812">Transmembrane</keyword>
<dbReference type="EMBL" id="JBJDOT010000040">
    <property type="protein sequence ID" value="MFK3866238.1"/>
    <property type="molecule type" value="Genomic_DNA"/>
</dbReference>
<evidence type="ECO:0000256" key="1">
    <source>
        <dbReference type="SAM" id="Phobius"/>
    </source>
</evidence>
<keyword evidence="1" id="KW-0472">Membrane</keyword>
<feature type="transmembrane region" description="Helical" evidence="1">
    <location>
        <begin position="27"/>
        <end position="48"/>
    </location>
</feature>
<reference evidence="2 3" key="1">
    <citation type="submission" date="2024-11" db="EMBL/GenBank/DDBJ databases">
        <title>The Natural Products Discovery Center: Release of the First 8490 Sequenced Strains for Exploring Actinobacteria Biosynthetic Diversity.</title>
        <authorList>
            <person name="Kalkreuter E."/>
            <person name="Kautsar S.A."/>
            <person name="Yang D."/>
            <person name="Bader C.D."/>
            <person name="Teijaro C.N."/>
            <person name="Fluegel L."/>
            <person name="Davis C.M."/>
            <person name="Simpson J.R."/>
            <person name="Lauterbach L."/>
            <person name="Steele A.D."/>
            <person name="Gui C."/>
            <person name="Meng S."/>
            <person name="Li G."/>
            <person name="Viehrig K."/>
            <person name="Ye F."/>
            <person name="Su P."/>
            <person name="Kiefer A.F."/>
            <person name="Nichols A."/>
            <person name="Cepeda A.J."/>
            <person name="Yan W."/>
            <person name="Fan B."/>
            <person name="Jiang Y."/>
            <person name="Adhikari A."/>
            <person name="Zheng C.-J."/>
            <person name="Schuster L."/>
            <person name="Cowan T.M."/>
            <person name="Smanski M.J."/>
            <person name="Chevrette M.G."/>
            <person name="De Carvalho L.P.S."/>
            <person name="Shen B."/>
        </authorList>
    </citation>
    <scope>NUCLEOTIDE SEQUENCE [LARGE SCALE GENOMIC DNA]</scope>
    <source>
        <strain evidence="2 3">NPDC078403</strain>
    </source>
</reference>
<sequence>MRVIPAELGVYQCLINPKVMIDLRQQLALLVNSLYLLELFSAFFARVLSGSSSYVTTYTGGEVRGKHL</sequence>
<dbReference type="Proteomes" id="UP001620262">
    <property type="component" value="Unassembled WGS sequence"/>
</dbReference>
<organism evidence="2 3">
    <name type="scientific">Pseudoalteromonas rhizosphaerae</name>
    <dbReference type="NCBI Taxonomy" id="2518973"/>
    <lineage>
        <taxon>Bacteria</taxon>
        <taxon>Pseudomonadati</taxon>
        <taxon>Pseudomonadota</taxon>
        <taxon>Gammaproteobacteria</taxon>
        <taxon>Alteromonadales</taxon>
        <taxon>Pseudoalteromonadaceae</taxon>
        <taxon>Pseudoalteromonas</taxon>
    </lineage>
</organism>
<dbReference type="RefSeq" id="WP_404676357.1">
    <property type="nucleotide sequence ID" value="NZ_JBJDOT010000040.1"/>
</dbReference>
<accession>A0ABW8L2G9</accession>
<comment type="caution">
    <text evidence="2">The sequence shown here is derived from an EMBL/GenBank/DDBJ whole genome shotgun (WGS) entry which is preliminary data.</text>
</comment>
<keyword evidence="3" id="KW-1185">Reference proteome</keyword>
<gene>
    <name evidence="2" type="ORF">ACI2JU_20515</name>
</gene>
<evidence type="ECO:0000313" key="3">
    <source>
        <dbReference type="Proteomes" id="UP001620262"/>
    </source>
</evidence>
<protein>
    <submittedName>
        <fullName evidence="2">Uncharacterized protein</fullName>
    </submittedName>
</protein>